<keyword evidence="2" id="KW-1185">Reference proteome</keyword>
<accession>A0A7R9G9X2</accession>
<protein>
    <submittedName>
        <fullName evidence="1">Uncharacterized protein</fullName>
    </submittedName>
</protein>
<reference evidence="1" key="1">
    <citation type="submission" date="2020-11" db="EMBL/GenBank/DDBJ databases">
        <authorList>
            <person name="Tran Van P."/>
        </authorList>
    </citation>
    <scope>NUCLEOTIDE SEQUENCE</scope>
</reference>
<evidence type="ECO:0000313" key="2">
    <source>
        <dbReference type="Proteomes" id="UP000678499"/>
    </source>
</evidence>
<gene>
    <name evidence="1" type="ORF">NMOB1V02_LOCUS835</name>
</gene>
<name>A0A7R9G9X2_9CRUS</name>
<sequence length="333" mass="38567">MAFIRGSTSVFLLLWITLLFIALNNKKLVLRHIAKFLNPLKFHDTCSSLLTSGNLSKNLTWSPSDDGCEFLVYSKENFLECLENREERGFSNVFVFTGDSRIRYLSQCFMRNSGYNLSEAMEKMRKGVHVTYPHLYKSNSFVSYYGDVFMHEPAVMPTNITLSQTTPALIVAGSAAWYIAEDMFNSDLLFWNMSQQQRVKIYRGKVRKWAVNATAFLEQHPESKVLWMIQEPVDETAPHYYFINNRKIDLYNRAAIAVLKDYPRIQVWYSGRDYSIKYQELGHSSYSYPDPIHMSHAVMTAESQILLNLLCNDFVTDSDAEDRCLCCSHKCFL</sequence>
<dbReference type="Proteomes" id="UP000678499">
    <property type="component" value="Unassembled WGS sequence"/>
</dbReference>
<dbReference type="EMBL" id="OA882114">
    <property type="protein sequence ID" value="CAD7272924.1"/>
    <property type="molecule type" value="Genomic_DNA"/>
</dbReference>
<dbReference type="EMBL" id="CAJPEX010000077">
    <property type="protein sequence ID" value="CAG0913076.1"/>
    <property type="molecule type" value="Genomic_DNA"/>
</dbReference>
<organism evidence="1">
    <name type="scientific">Notodromas monacha</name>
    <dbReference type="NCBI Taxonomy" id="399045"/>
    <lineage>
        <taxon>Eukaryota</taxon>
        <taxon>Metazoa</taxon>
        <taxon>Ecdysozoa</taxon>
        <taxon>Arthropoda</taxon>
        <taxon>Crustacea</taxon>
        <taxon>Oligostraca</taxon>
        <taxon>Ostracoda</taxon>
        <taxon>Podocopa</taxon>
        <taxon>Podocopida</taxon>
        <taxon>Cypridocopina</taxon>
        <taxon>Cypridoidea</taxon>
        <taxon>Cyprididae</taxon>
        <taxon>Notodromas</taxon>
    </lineage>
</organism>
<evidence type="ECO:0000313" key="1">
    <source>
        <dbReference type="EMBL" id="CAD7272924.1"/>
    </source>
</evidence>
<dbReference type="AlphaFoldDB" id="A0A7R9G9X2"/>
<proteinExistence type="predicted"/>